<dbReference type="Pfam" id="PF02714">
    <property type="entry name" value="RSN1_7TM"/>
    <property type="match status" value="1"/>
</dbReference>
<evidence type="ECO:0000259" key="3">
    <source>
        <dbReference type="Pfam" id="PF14703"/>
    </source>
</evidence>
<evidence type="ECO:0008006" key="6">
    <source>
        <dbReference type="Google" id="ProtNLM"/>
    </source>
</evidence>
<dbReference type="InterPro" id="IPR027815">
    <property type="entry name" value="CSC1/OSCA1-like_cyt"/>
</dbReference>
<accession>A0ABP9Y3V9</accession>
<reference evidence="4 5" key="1">
    <citation type="submission" date="2024-04" db="EMBL/GenBank/DDBJ databases">
        <title>genome sequences of Mucor flavus KT1a and Helicostylum pulchrum KT1b strains isolation_sourced from the surface of a dry-aged beef.</title>
        <authorList>
            <person name="Toyotome T."/>
            <person name="Hosono M."/>
            <person name="Torimaru M."/>
            <person name="Fukuda K."/>
            <person name="Mikami N."/>
        </authorList>
    </citation>
    <scope>NUCLEOTIDE SEQUENCE [LARGE SCALE GENOMIC DNA]</scope>
    <source>
        <strain evidence="4 5">KT1b</strain>
    </source>
</reference>
<keyword evidence="1" id="KW-0472">Membrane</keyword>
<organism evidence="4 5">
    <name type="scientific">Helicostylum pulchrum</name>
    <dbReference type="NCBI Taxonomy" id="562976"/>
    <lineage>
        <taxon>Eukaryota</taxon>
        <taxon>Fungi</taxon>
        <taxon>Fungi incertae sedis</taxon>
        <taxon>Mucoromycota</taxon>
        <taxon>Mucoromycotina</taxon>
        <taxon>Mucoromycetes</taxon>
        <taxon>Mucorales</taxon>
        <taxon>Mucorineae</taxon>
        <taxon>Mucoraceae</taxon>
        <taxon>Helicostylum</taxon>
    </lineage>
</organism>
<name>A0ABP9Y3V9_9FUNG</name>
<evidence type="ECO:0000259" key="2">
    <source>
        <dbReference type="Pfam" id="PF02714"/>
    </source>
</evidence>
<dbReference type="Proteomes" id="UP001476247">
    <property type="component" value="Unassembled WGS sequence"/>
</dbReference>
<gene>
    <name evidence="4" type="ORF">HPULCUR_007122</name>
</gene>
<feature type="transmembrane region" description="Helical" evidence="1">
    <location>
        <begin position="180"/>
        <end position="200"/>
    </location>
</feature>
<feature type="transmembrane region" description="Helical" evidence="1">
    <location>
        <begin position="127"/>
        <end position="160"/>
    </location>
</feature>
<keyword evidence="1" id="KW-1133">Transmembrane helix</keyword>
<keyword evidence="1" id="KW-0812">Transmembrane</keyword>
<dbReference type="InterPro" id="IPR045122">
    <property type="entry name" value="Csc1-like"/>
</dbReference>
<proteinExistence type="predicted"/>
<dbReference type="PANTHER" id="PTHR13018">
    <property type="entry name" value="PROBABLE MEMBRANE PROTEIN DUF221-RELATED"/>
    <property type="match status" value="1"/>
</dbReference>
<feature type="transmembrane region" description="Helical" evidence="1">
    <location>
        <begin position="389"/>
        <end position="411"/>
    </location>
</feature>
<evidence type="ECO:0000313" key="5">
    <source>
        <dbReference type="Proteomes" id="UP001476247"/>
    </source>
</evidence>
<keyword evidence="5" id="KW-1185">Reference proteome</keyword>
<sequence>MYKTFLKKNLILLLEDGSTAKRPQVRLNWRLERTDAIKYYTERALLFESAIRRNRLKLTKNNYGWVVYPTKELAQEAFLSIEKRTRHQNFDGFPKSHVDRIRLAPHPDDIVWENMSVDKHTDQLKRWFGYGLFFSIIFAWSIPIATLGIMSNLINMIRLFPESDQVLKQNELTTGLTQSYLTPCLMVLFYCGLPDLLHFVSRQQAFKTETVVQQKTLSKLYAFFIINNMFIFTLVSIMVGIVGQIGALTMAGSLEDKRISQYIVQIAKNMSDVSSFWINYICIRSVGIIFELLQVVPLLSLILFRGKGWFGYTPRQLEKLTGPPPLFKFAKHYGVTISFFTTALVYSVIAPISLPFAVVYFGLATTTFKYKLMYVYVTKVETHGKIWPLLYSIVMVSLFVFQCMMILILSLKAGMSQIYSLIPLPIITVLILIFYSRYLLKHNTLKTWIELKNSMNSNNNNDNDSGSLNPSMIELSGMTTENCDERDAKLINLTYQDPSFDNPLWKPMFFEHLKLLVPDVYKDHPQRNRILRTLFNNEEVKKNKINDTVGIDQANEQSNSGKLDKFKAQVQLEQEMNMLLLIPQEYYTEEASSSNSQDVHFTQDLVEPTAPTLEIIQKPPPTYTDVISEQRRHSF</sequence>
<dbReference type="PANTHER" id="PTHR13018:SF149">
    <property type="entry name" value="DOMAIN PROTEIN, PUTATIVE (AFU_ORTHOLOGUE AFUA_3G11660)-RELATED"/>
    <property type="match status" value="1"/>
</dbReference>
<evidence type="ECO:0000256" key="1">
    <source>
        <dbReference type="SAM" id="Phobius"/>
    </source>
</evidence>
<dbReference type="Pfam" id="PF14703">
    <property type="entry name" value="PHM7_cyt"/>
    <property type="match status" value="1"/>
</dbReference>
<feature type="transmembrane region" description="Helical" evidence="1">
    <location>
        <begin position="220"/>
        <end position="245"/>
    </location>
</feature>
<evidence type="ECO:0000313" key="4">
    <source>
        <dbReference type="EMBL" id="GAA5801672.1"/>
    </source>
</evidence>
<feature type="transmembrane region" description="Helical" evidence="1">
    <location>
        <begin position="417"/>
        <end position="436"/>
    </location>
</feature>
<comment type="caution">
    <text evidence="4">The sequence shown here is derived from an EMBL/GenBank/DDBJ whole genome shotgun (WGS) entry which is preliminary data.</text>
</comment>
<feature type="domain" description="CSC1/OSCA1-like 7TM region" evidence="2">
    <location>
        <begin position="125"/>
        <end position="408"/>
    </location>
</feature>
<feature type="domain" description="CSC1/OSCA1-like cytosolic" evidence="3">
    <location>
        <begin position="10"/>
        <end position="114"/>
    </location>
</feature>
<dbReference type="EMBL" id="BAABUJ010000019">
    <property type="protein sequence ID" value="GAA5801672.1"/>
    <property type="molecule type" value="Genomic_DNA"/>
</dbReference>
<protein>
    <recommendedName>
        <fullName evidence="6">DUF221-domain-containing protein</fullName>
    </recommendedName>
</protein>
<dbReference type="InterPro" id="IPR003864">
    <property type="entry name" value="CSC1/OSCA1-like_7TM"/>
</dbReference>